<accession>A0A5E8H9I0</accession>
<protein>
    <submittedName>
        <fullName evidence="1">PF11294 family protein</fullName>
    </submittedName>
</protein>
<organism evidence="1 2">
    <name type="scientific">Leptospira yanagawae serovar Saopaulo str. Sao Paulo = ATCC 700523</name>
    <dbReference type="NCBI Taxonomy" id="1249483"/>
    <lineage>
        <taxon>Bacteria</taxon>
        <taxon>Pseudomonadati</taxon>
        <taxon>Spirochaetota</taxon>
        <taxon>Spirochaetia</taxon>
        <taxon>Leptospirales</taxon>
        <taxon>Leptospiraceae</taxon>
        <taxon>Leptospira</taxon>
    </lineage>
</organism>
<dbReference type="Proteomes" id="UP000013996">
    <property type="component" value="Unassembled WGS sequence"/>
</dbReference>
<name>A0A5E8H9I0_9LEPT</name>
<gene>
    <name evidence="1" type="ORF">LEP1GSC202_2091</name>
</gene>
<proteinExistence type="predicted"/>
<dbReference type="AlphaFoldDB" id="A0A5E8H9I0"/>
<dbReference type="InterPro" id="IPR021445">
    <property type="entry name" value="DUF3095"/>
</dbReference>
<evidence type="ECO:0000313" key="1">
    <source>
        <dbReference type="EMBL" id="EOQ87869.1"/>
    </source>
</evidence>
<dbReference type="EMBL" id="AOGX02000029">
    <property type="protein sequence ID" value="EOQ87869.1"/>
    <property type="molecule type" value="Genomic_DNA"/>
</dbReference>
<dbReference type="STRING" id="1249483.LEP1GSC202_2091"/>
<dbReference type="Pfam" id="PF11294">
    <property type="entry name" value="DUF3095"/>
    <property type="match status" value="1"/>
</dbReference>
<reference evidence="1 2" key="1">
    <citation type="submission" date="2013-04" db="EMBL/GenBank/DDBJ databases">
        <authorList>
            <person name="Harkins D.M."/>
            <person name="Durkin A.S."/>
            <person name="Brinkac L.M."/>
            <person name="Haft D.H."/>
            <person name="Selengut J.D."/>
            <person name="Sanka R."/>
            <person name="DePew J."/>
            <person name="Purushe J."/>
            <person name="Hartskeerl R.A."/>
            <person name="Ahmed A."/>
            <person name="van der Linden H."/>
            <person name="Goris M.G.A."/>
            <person name="Vinetz J.M."/>
            <person name="Sutton G.G."/>
            <person name="Nierman W.C."/>
            <person name="Fouts D.E."/>
        </authorList>
    </citation>
    <scope>NUCLEOTIDE SEQUENCE [LARGE SCALE GENOMIC DNA]</scope>
    <source>
        <strain evidence="1 2">Sao Paulo</strain>
    </source>
</reference>
<evidence type="ECO:0000313" key="2">
    <source>
        <dbReference type="Proteomes" id="UP000013996"/>
    </source>
</evidence>
<comment type="caution">
    <text evidence="1">The sequence shown here is derived from an EMBL/GenBank/DDBJ whole genome shotgun (WGS) entry which is preliminary data.</text>
</comment>
<sequence>MGFDSSDYLMDDFYKNLKASSKFQNIFEGTTVSKVPDDWFVLITDIVGSTKAIEEGRYKDVNTAGGLTAIAVANVYGHMDFPFVFGGDGVTFLLPINLLFPIRSAIADTISQVKAAFGLEMRAGIVPVQELYRAGTELFLSKFKASDHYVQCSLFGTALPLAEQWIKEGKDESYLVRENEKILPADFTGFTCRWKDIPSERGEIVSLIVKPNHSDLEVCKKIVTRVLNFIRSEYGEEKDYHPLSLNQIELDNGDHLRKEAVARTGKHSGLKFRLTLLQIWIERTLMALAINWKLPIKSGHYSLDRLKEYQVMSADFRKYDGTLKMVIDGSKKHRLALESFLEQLEREGLLHFGIFVSNRSLMTCVLKVASSDEVHFVDGADGGFAMAAKSLKEKLKAN</sequence>